<evidence type="ECO:0000256" key="2">
    <source>
        <dbReference type="ARBA" id="ARBA00022527"/>
    </source>
</evidence>
<dbReference type="Gene3D" id="1.50.10.20">
    <property type="match status" value="1"/>
</dbReference>
<feature type="binding site" evidence="7">
    <location>
        <position position="732"/>
    </location>
    <ligand>
        <name>Zn(2+)</name>
        <dbReference type="ChEBI" id="CHEBI:29105"/>
    </ligand>
</feature>
<sequence>MDDFLAGVARDALTAFPGWRVRAGGQWCTAGPADEPMGVQGWKLHVSATPLSAPVVLRLVAPILARARCPFKFAADLSVVRELCSGQSARGSGGKFLTAYPGPGEAEWRELAGELDAVTAGLPGPGVLSDRPVRPGSLVHYRFGVYAGVSALSADGTMEAMLRAPDGSLALDVRAASFVTPPWAPPDPMGTAPKRPGRPAPVLLGGRFRVTRAVRHSFTGGVFRALDRESGRPVVVKRARRDTAADLTGRDARDALRHEADMLTRLAGLGRVPALLGLFEQQGDLFLAEEEITGLDLRRWAAAHGGEPSPGLLAHVASDVCALLAEVHAEGLVVRDLTPGNVMVDADTRARLIDLELLAEPGAPVTRAYTLSYGSPEQAAAPWHGPAPQTSSDLFGLGATLFHMATGVDPLLAEDDEPGRSPAERAGAWLAAIGTPAARLAAAVVPALMDDDPARRPSPAEVSEALTRPARPVAARPLDPGVLVEDATAHLLSTMDLTADEPWPREGFAATTDPLSLHYGSAGILGVLTARHLAAPEAVPAGSLRGLAGHIIERLGRLPALPGLHFGRSGTAWALLEAGLALSEESIVDAAAAVARDIPVEAANPDVCHGVAGAGLTRLRFAEATGEAAFTEAAIEAVELLCGRAVHDGDSLLWPVPGDAPTVFAGTAHLGFAHGTAGIGAFLLTAHLRTGHVEAGRLAEAAGRSLAAAAIVDGEAAVWPERPGGRPRTHWCSGSSGVGTFLTALWRATGEPRALELARAAAVAVHRSRWGNGTSQCHGNAGDGDFLLDLAAATGEDRYRDMATDLATATAVRAARRGGRWLIPEESGASFSAGFGTGLAGVLSFLSRLRDGGRRPWLPETFTGDGERTPATSTERR</sequence>
<comment type="caution">
    <text evidence="10">The sequence shown here is derived from an EMBL/GenBank/DDBJ whole genome shotgun (WGS) entry which is preliminary data.</text>
</comment>
<dbReference type="Proteomes" id="UP001165079">
    <property type="component" value="Unassembled WGS sequence"/>
</dbReference>
<feature type="binding site" evidence="7">
    <location>
        <position position="777"/>
    </location>
    <ligand>
        <name>Zn(2+)</name>
        <dbReference type="ChEBI" id="CHEBI:29105"/>
    </ligand>
</feature>
<dbReference type="EC" id="2.7.11.1" evidence="1"/>
<dbReference type="Gene3D" id="1.10.510.10">
    <property type="entry name" value="Transferase(Phosphotransferase) domain 1"/>
    <property type="match status" value="1"/>
</dbReference>
<evidence type="ECO:0000256" key="1">
    <source>
        <dbReference type="ARBA" id="ARBA00012513"/>
    </source>
</evidence>
<dbReference type="InterPro" id="IPR000719">
    <property type="entry name" value="Prot_kinase_dom"/>
</dbReference>
<name>A0A9W6SMT4_9ACTN</name>
<keyword evidence="4" id="KW-0547">Nucleotide-binding</keyword>
<dbReference type="Pfam" id="PF05147">
    <property type="entry name" value="LANC_like"/>
    <property type="match status" value="1"/>
</dbReference>
<feature type="region of interest" description="Disordered" evidence="8">
    <location>
        <begin position="856"/>
        <end position="877"/>
    </location>
</feature>
<keyword evidence="6" id="KW-0067">ATP-binding</keyword>
<protein>
    <recommendedName>
        <fullName evidence="1">non-specific serine/threonine protein kinase</fullName>
        <ecNumber evidence="1">2.7.11.1</ecNumber>
    </recommendedName>
</protein>
<evidence type="ECO:0000256" key="7">
    <source>
        <dbReference type="PIRSR" id="PIRSR607822-1"/>
    </source>
</evidence>
<evidence type="ECO:0000256" key="3">
    <source>
        <dbReference type="ARBA" id="ARBA00022679"/>
    </source>
</evidence>
<evidence type="ECO:0000313" key="11">
    <source>
        <dbReference type="Proteomes" id="UP001165079"/>
    </source>
</evidence>
<dbReference type="InterPro" id="IPR057929">
    <property type="entry name" value="RamC_N"/>
</dbReference>
<reference evidence="10" key="1">
    <citation type="submission" date="2023-03" db="EMBL/GenBank/DDBJ databases">
        <title>Actinorhabdospora filicis NBRC 111898.</title>
        <authorList>
            <person name="Ichikawa N."/>
            <person name="Sato H."/>
            <person name="Tonouchi N."/>
        </authorList>
    </citation>
    <scope>NUCLEOTIDE SEQUENCE</scope>
    <source>
        <strain evidence="10">NBRC 111898</strain>
    </source>
</reference>
<dbReference type="Pfam" id="PF25816">
    <property type="entry name" value="RamC_N"/>
    <property type="match status" value="1"/>
</dbReference>
<dbReference type="NCBIfam" id="NF038150">
    <property type="entry name" value="lanthi_synth_IV"/>
    <property type="match status" value="1"/>
</dbReference>
<proteinExistence type="predicted"/>
<dbReference type="AlphaFoldDB" id="A0A9W6SMT4"/>
<feature type="binding site" evidence="7">
    <location>
        <position position="778"/>
    </location>
    <ligand>
        <name>Zn(2+)</name>
        <dbReference type="ChEBI" id="CHEBI:29105"/>
    </ligand>
</feature>
<dbReference type="Gene3D" id="3.30.200.20">
    <property type="entry name" value="Phosphorylase Kinase, domain 1"/>
    <property type="match status" value="1"/>
</dbReference>
<evidence type="ECO:0000256" key="8">
    <source>
        <dbReference type="SAM" id="MobiDB-lite"/>
    </source>
</evidence>
<dbReference type="CDD" id="cd04791">
    <property type="entry name" value="LanC_SerThrkinase"/>
    <property type="match status" value="1"/>
</dbReference>
<dbReference type="RefSeq" id="WP_285663861.1">
    <property type="nucleotide sequence ID" value="NZ_BSTX01000002.1"/>
</dbReference>
<keyword evidence="5 10" id="KW-0418">Kinase</keyword>
<evidence type="ECO:0000259" key="9">
    <source>
        <dbReference type="PROSITE" id="PS50011"/>
    </source>
</evidence>
<keyword evidence="7" id="KW-0479">Metal-binding</keyword>
<dbReference type="SMART" id="SM01260">
    <property type="entry name" value="LANC_like"/>
    <property type="match status" value="1"/>
</dbReference>
<dbReference type="SMART" id="SM00220">
    <property type="entry name" value="S_TKc"/>
    <property type="match status" value="1"/>
</dbReference>
<dbReference type="GO" id="GO:0004674">
    <property type="term" value="F:protein serine/threonine kinase activity"/>
    <property type="evidence" value="ECO:0007669"/>
    <property type="project" value="UniProtKB-KW"/>
</dbReference>
<dbReference type="GO" id="GO:0046872">
    <property type="term" value="F:metal ion binding"/>
    <property type="evidence" value="ECO:0007669"/>
    <property type="project" value="UniProtKB-KW"/>
</dbReference>
<dbReference type="SUPFAM" id="SSF56112">
    <property type="entry name" value="Protein kinase-like (PK-like)"/>
    <property type="match status" value="1"/>
</dbReference>
<dbReference type="EMBL" id="BSTX01000002">
    <property type="protein sequence ID" value="GLZ78714.1"/>
    <property type="molecule type" value="Genomic_DNA"/>
</dbReference>
<gene>
    <name evidence="10" type="ORF">Afil01_35210</name>
</gene>
<dbReference type="PANTHER" id="PTHR43289">
    <property type="entry name" value="MITOGEN-ACTIVATED PROTEIN KINASE KINASE KINASE 20-RELATED"/>
    <property type="match status" value="1"/>
</dbReference>
<keyword evidence="11" id="KW-1185">Reference proteome</keyword>
<feature type="domain" description="Protein kinase" evidence="9">
    <location>
        <begin position="208"/>
        <end position="474"/>
    </location>
</feature>
<keyword evidence="2 10" id="KW-0723">Serine/threonine-protein kinase</keyword>
<dbReference type="GO" id="GO:0031179">
    <property type="term" value="P:peptide modification"/>
    <property type="evidence" value="ECO:0007669"/>
    <property type="project" value="InterPro"/>
</dbReference>
<dbReference type="InterPro" id="IPR058053">
    <property type="entry name" value="RamC_C"/>
</dbReference>
<accession>A0A9W6SMT4</accession>
<dbReference type="Pfam" id="PF00069">
    <property type="entry name" value="Pkinase"/>
    <property type="match status" value="1"/>
</dbReference>
<dbReference type="SUPFAM" id="SSF158745">
    <property type="entry name" value="LanC-like"/>
    <property type="match status" value="1"/>
</dbReference>
<dbReference type="PRINTS" id="PR01950">
    <property type="entry name" value="LANCSUPER"/>
</dbReference>
<dbReference type="InterPro" id="IPR011009">
    <property type="entry name" value="Kinase-like_dom_sf"/>
</dbReference>
<evidence type="ECO:0000256" key="5">
    <source>
        <dbReference type="ARBA" id="ARBA00022777"/>
    </source>
</evidence>
<organism evidence="10 11">
    <name type="scientific">Actinorhabdospora filicis</name>
    <dbReference type="NCBI Taxonomy" id="1785913"/>
    <lineage>
        <taxon>Bacteria</taxon>
        <taxon>Bacillati</taxon>
        <taxon>Actinomycetota</taxon>
        <taxon>Actinomycetes</taxon>
        <taxon>Micromonosporales</taxon>
        <taxon>Micromonosporaceae</taxon>
        <taxon>Actinorhabdospora</taxon>
    </lineage>
</organism>
<keyword evidence="3" id="KW-0808">Transferase</keyword>
<dbReference type="PROSITE" id="PS50011">
    <property type="entry name" value="PROTEIN_KINASE_DOM"/>
    <property type="match status" value="1"/>
</dbReference>
<keyword evidence="7" id="KW-0862">Zinc</keyword>
<dbReference type="PANTHER" id="PTHR43289:SF6">
    <property type="entry name" value="SERINE_THREONINE-PROTEIN KINASE NEKL-3"/>
    <property type="match status" value="1"/>
</dbReference>
<dbReference type="GO" id="GO:0005524">
    <property type="term" value="F:ATP binding"/>
    <property type="evidence" value="ECO:0007669"/>
    <property type="project" value="UniProtKB-KW"/>
</dbReference>
<dbReference type="InterPro" id="IPR007822">
    <property type="entry name" value="LANC-like"/>
</dbReference>
<evidence type="ECO:0000256" key="6">
    <source>
        <dbReference type="ARBA" id="ARBA00022840"/>
    </source>
</evidence>
<evidence type="ECO:0000256" key="4">
    <source>
        <dbReference type="ARBA" id="ARBA00022741"/>
    </source>
</evidence>
<evidence type="ECO:0000313" key="10">
    <source>
        <dbReference type="EMBL" id="GLZ78714.1"/>
    </source>
</evidence>